<feature type="compositionally biased region" description="Low complexity" evidence="1">
    <location>
        <begin position="691"/>
        <end position="703"/>
    </location>
</feature>
<proteinExistence type="predicted"/>
<dbReference type="SUPFAM" id="SSF55486">
    <property type="entry name" value="Metalloproteases ('zincins'), catalytic domain"/>
    <property type="match status" value="1"/>
</dbReference>
<dbReference type="OrthoDB" id="9814383at2"/>
<keyword evidence="4" id="KW-1185">Reference proteome</keyword>
<organism evidence="3 4">
    <name type="scientific">Flagellimonas flava</name>
    <dbReference type="NCBI Taxonomy" id="570519"/>
    <lineage>
        <taxon>Bacteria</taxon>
        <taxon>Pseudomonadati</taxon>
        <taxon>Bacteroidota</taxon>
        <taxon>Flavobacteriia</taxon>
        <taxon>Flavobacteriales</taxon>
        <taxon>Flavobacteriaceae</taxon>
        <taxon>Flagellimonas</taxon>
    </lineage>
</organism>
<dbReference type="Proteomes" id="UP000184532">
    <property type="component" value="Unassembled WGS sequence"/>
</dbReference>
<dbReference type="GO" id="GO:0008237">
    <property type="term" value="F:metallopeptidase activity"/>
    <property type="evidence" value="ECO:0007669"/>
    <property type="project" value="InterPro"/>
</dbReference>
<dbReference type="Gene3D" id="1.10.390.10">
    <property type="entry name" value="Neutral Protease Domain 2"/>
    <property type="match status" value="1"/>
</dbReference>
<dbReference type="STRING" id="570519.SAMN04488116_1297"/>
<evidence type="ECO:0000256" key="1">
    <source>
        <dbReference type="SAM" id="MobiDB-lite"/>
    </source>
</evidence>
<sequence>MSRVITIIILISIQASWAQHQTWKGKFEQLEQLLPTPNQYRASDGSPGPSYWQQQVDYKISVVLDDTKQRIRGSQHVTYHNNSPQTLKYLWVQLDQNIRQKDSDKITTTTSQINPGSKTNSKFLTYGMNLWTTDGGMHITALKDSNGNKLKFTINKTMMRIDLPVGLRPGQSVGFSMEWWYNINDRNEDYGRSGYEFFPEDGNYVYTIAQFYPRLCVYDDYQGWQNKQFLGRGEFALTFGDFDVEITVPADHLVAATGELQNEEKVLSKKQLVRLQQAKSSYDRPVVVATQEEAELREQSKLIKTKTWKFKAENVRDFAFASSRKFIWDAQAVKIGDREPLAMSFYPKEGNPLWEKESTKAVVNTLETYSKYTIDYPYPVAISVHAADIGMEYPMICFNFGRPRKDGSYDDRIKHNMIGVIIHEVGHNFFPMIVNSDERQWTWMDEGLNSFLEFRTEQERYENFPSTRGPATSIIPYMQGDIEGMRPIMTNSEQVLQLGNNAYGKPATALNILRETVMKPELFDFALKTYSERWAFKHPKPADFFRTMEDASGIDLDWFWRGWFYTNDHVDISIDNVAWYRFGAETNATEEGLENPSYFEVLSTSEDSYGEFRGRYDEDAFTAKYEQKEFYKLTFSNLGGLVMPLLLEFEFEDGSKKKIEIPAEIWRTNENSISKMFYFDKKVRAVQLDPNNETSDTNTENNNFPRKEATSNFEKFKQKVKD</sequence>
<protein>
    <recommendedName>
        <fullName evidence="2">Peptidase M1 membrane alanine aminopeptidase domain-containing protein</fullName>
    </recommendedName>
</protein>
<feature type="domain" description="Peptidase M1 membrane alanine aminopeptidase" evidence="2">
    <location>
        <begin position="366"/>
        <end position="563"/>
    </location>
</feature>
<name>A0A1M5JZ01_9FLAO</name>
<dbReference type="RefSeq" id="WP_073178824.1">
    <property type="nucleotide sequence ID" value="NZ_FQWL01000002.1"/>
</dbReference>
<feature type="compositionally biased region" description="Basic and acidic residues" evidence="1">
    <location>
        <begin position="705"/>
        <end position="722"/>
    </location>
</feature>
<reference evidence="4" key="1">
    <citation type="submission" date="2016-11" db="EMBL/GenBank/DDBJ databases">
        <authorList>
            <person name="Varghese N."/>
            <person name="Submissions S."/>
        </authorList>
    </citation>
    <scope>NUCLEOTIDE SEQUENCE [LARGE SCALE GENOMIC DNA]</scope>
    <source>
        <strain evidence="4">DSM 22638</strain>
    </source>
</reference>
<evidence type="ECO:0000259" key="2">
    <source>
        <dbReference type="Pfam" id="PF01433"/>
    </source>
</evidence>
<dbReference type="InterPro" id="IPR027268">
    <property type="entry name" value="Peptidase_M4/M1_CTD_sf"/>
</dbReference>
<dbReference type="CDD" id="cd09604">
    <property type="entry name" value="M1_APN_like"/>
    <property type="match status" value="1"/>
</dbReference>
<evidence type="ECO:0000313" key="4">
    <source>
        <dbReference type="Proteomes" id="UP000184532"/>
    </source>
</evidence>
<dbReference type="AlphaFoldDB" id="A0A1M5JZ01"/>
<dbReference type="InterPro" id="IPR014782">
    <property type="entry name" value="Peptidase_M1_dom"/>
</dbReference>
<accession>A0A1M5JZ01</accession>
<feature type="region of interest" description="Disordered" evidence="1">
    <location>
        <begin position="689"/>
        <end position="722"/>
    </location>
</feature>
<dbReference type="Pfam" id="PF01433">
    <property type="entry name" value="Peptidase_M1"/>
    <property type="match status" value="1"/>
</dbReference>
<gene>
    <name evidence="3" type="ORF">SAMN04488116_1297</name>
</gene>
<dbReference type="GO" id="GO:0008270">
    <property type="term" value="F:zinc ion binding"/>
    <property type="evidence" value="ECO:0007669"/>
    <property type="project" value="InterPro"/>
</dbReference>
<dbReference type="EMBL" id="FQWL01000002">
    <property type="protein sequence ID" value="SHG45781.1"/>
    <property type="molecule type" value="Genomic_DNA"/>
</dbReference>
<evidence type="ECO:0000313" key="3">
    <source>
        <dbReference type="EMBL" id="SHG45781.1"/>
    </source>
</evidence>